<dbReference type="AlphaFoldDB" id="A0A4U1L2D1"/>
<dbReference type="PANTHER" id="PTHR42803:SF1">
    <property type="entry name" value="BROAD-SPECIFICITY LINEAR ACYL-COA DEHYDROGENASE FADE5"/>
    <property type="match status" value="1"/>
</dbReference>
<feature type="domain" description="Acyl-CoA dehydrogenase/oxidase C-terminal" evidence="7">
    <location>
        <begin position="272"/>
        <end position="435"/>
    </location>
</feature>
<organism evidence="11 12">
    <name type="scientific">Sphingomonas baiyangensis</name>
    <dbReference type="NCBI Taxonomy" id="2572576"/>
    <lineage>
        <taxon>Bacteria</taxon>
        <taxon>Pseudomonadati</taxon>
        <taxon>Pseudomonadota</taxon>
        <taxon>Alphaproteobacteria</taxon>
        <taxon>Sphingomonadales</taxon>
        <taxon>Sphingomonadaceae</taxon>
        <taxon>Sphingomonas</taxon>
    </lineage>
</organism>
<dbReference type="SUPFAM" id="SSF47203">
    <property type="entry name" value="Acyl-CoA dehydrogenase C-terminal domain-like"/>
    <property type="match status" value="1"/>
</dbReference>
<proteinExistence type="inferred from homology"/>
<dbReference type="RefSeq" id="WP_136942311.1">
    <property type="nucleotide sequence ID" value="NZ_SWKR01000002.1"/>
</dbReference>
<keyword evidence="5 6" id="KW-0560">Oxidoreductase</keyword>
<dbReference type="Pfam" id="PF00441">
    <property type="entry name" value="Acyl-CoA_dh_1"/>
    <property type="match status" value="1"/>
</dbReference>
<protein>
    <submittedName>
        <fullName evidence="11">Acyl-CoA dehydrogenase</fullName>
    </submittedName>
</protein>
<evidence type="ECO:0000256" key="1">
    <source>
        <dbReference type="ARBA" id="ARBA00001974"/>
    </source>
</evidence>
<dbReference type="InterPro" id="IPR025878">
    <property type="entry name" value="Acyl-CoA_dh-like_C_dom"/>
</dbReference>
<dbReference type="GO" id="GO:0050660">
    <property type="term" value="F:flavin adenine dinucleotide binding"/>
    <property type="evidence" value="ECO:0007669"/>
    <property type="project" value="InterPro"/>
</dbReference>
<keyword evidence="12" id="KW-1185">Reference proteome</keyword>
<gene>
    <name evidence="11" type="ORF">FBR43_06045</name>
</gene>
<evidence type="ECO:0000256" key="2">
    <source>
        <dbReference type="ARBA" id="ARBA00009347"/>
    </source>
</evidence>
<sequence length="564" mass="59603">MGYARQVAALSRHLAVTPFLPALEAATPDSVDRETWDAVLEQAARMAEGVIDPLDATLDAVGARLIDGRVVTPPGHRAAWERFAGDGWLTLSLPEALGGQGLPLTLTTACEEVFNRASPAFAMLATPNRTAAAMLAEAAPEIAAEWAPRLASGEWGATICISEPDAGSDVARIRTRAVADGEGGWCVTGEKCWISFGDHDLTTRIGHCMLARSSNAPGVRGLSLFLVPDLRDDGGANGVTVRRIEEKLGLHGSPTCVMGFEDSAAMLIGAEGRGLQTLFQMMLAMRLSCAPQGVGVAEAAFDTALSYAQERRQGGHAGAPPVAIVAHADVQRQLLRMAGRIEAARGIALMAASAMDLAERGPQSERAGWMALAQFLLPIAKDGSARLAFDVASEAVQVLGGAGYTREWPVERRLRDARVFAVFEGTTGIQALDMVHRRLWRDGGEGLARFVAAARADCDASDQGRALSDALNRLEATAGVLAGWQARARDAEAGSVAFLDLCGLLVGGWVSLRLARDAGQDETGRRLAAAARFHLAELPAEVGRLATLAVMGEHWHEGFEALLA</sequence>
<dbReference type="OrthoDB" id="9807883at2"/>
<reference evidence="11 12" key="1">
    <citation type="submission" date="2019-04" db="EMBL/GenBank/DDBJ databases">
        <authorList>
            <person name="Yang Y."/>
            <person name="Wei D."/>
        </authorList>
    </citation>
    <scope>NUCLEOTIDE SEQUENCE [LARGE SCALE GENOMIC DNA]</scope>
    <source>
        <strain evidence="11 12">L-1-4w-11</strain>
    </source>
</reference>
<dbReference type="InterPro" id="IPR037069">
    <property type="entry name" value="AcylCoA_DH/ox_N_sf"/>
</dbReference>
<dbReference type="InterPro" id="IPR052166">
    <property type="entry name" value="Diverse_Acyl-CoA_DH"/>
</dbReference>
<dbReference type="EMBL" id="SWKR01000002">
    <property type="protein sequence ID" value="TKD50370.1"/>
    <property type="molecule type" value="Genomic_DNA"/>
</dbReference>
<evidence type="ECO:0000259" key="8">
    <source>
        <dbReference type="Pfam" id="PF02770"/>
    </source>
</evidence>
<dbReference type="GO" id="GO:0003995">
    <property type="term" value="F:acyl-CoA dehydrogenase activity"/>
    <property type="evidence" value="ECO:0007669"/>
    <property type="project" value="InterPro"/>
</dbReference>
<feature type="domain" description="Acyl-CoA dehydrogenase/oxidase N-terminal" evidence="9">
    <location>
        <begin position="73"/>
        <end position="154"/>
    </location>
</feature>
<evidence type="ECO:0000256" key="6">
    <source>
        <dbReference type="RuleBase" id="RU362125"/>
    </source>
</evidence>
<evidence type="ECO:0000259" key="7">
    <source>
        <dbReference type="Pfam" id="PF00441"/>
    </source>
</evidence>
<dbReference type="Pfam" id="PF12806">
    <property type="entry name" value="Acyl-CoA_dh_C"/>
    <property type="match status" value="1"/>
</dbReference>
<evidence type="ECO:0000256" key="5">
    <source>
        <dbReference type="ARBA" id="ARBA00023002"/>
    </source>
</evidence>
<dbReference type="InterPro" id="IPR009100">
    <property type="entry name" value="AcylCoA_DH/oxidase_NM_dom_sf"/>
</dbReference>
<dbReference type="InterPro" id="IPR036250">
    <property type="entry name" value="AcylCo_DH-like_C"/>
</dbReference>
<dbReference type="Gene3D" id="1.10.540.10">
    <property type="entry name" value="Acyl-CoA dehydrogenase/oxidase, N-terminal domain"/>
    <property type="match status" value="1"/>
</dbReference>
<accession>A0A4U1L2D1</accession>
<evidence type="ECO:0000259" key="9">
    <source>
        <dbReference type="Pfam" id="PF02771"/>
    </source>
</evidence>
<keyword evidence="3 6" id="KW-0285">Flavoprotein</keyword>
<keyword evidence="4 6" id="KW-0274">FAD</keyword>
<dbReference type="PANTHER" id="PTHR42803">
    <property type="entry name" value="ACYL-COA DEHYDROGENASE"/>
    <property type="match status" value="1"/>
</dbReference>
<dbReference type="PROSITE" id="PS00073">
    <property type="entry name" value="ACYL_COA_DH_2"/>
    <property type="match status" value="1"/>
</dbReference>
<dbReference type="Gene3D" id="2.40.110.10">
    <property type="entry name" value="Butyryl-CoA Dehydrogenase, subunit A, domain 2"/>
    <property type="match status" value="1"/>
</dbReference>
<feature type="domain" description="Acetyl-CoA dehydrogenase-like C-terminal" evidence="10">
    <location>
        <begin position="451"/>
        <end position="546"/>
    </location>
</feature>
<comment type="similarity">
    <text evidence="2 6">Belongs to the acyl-CoA dehydrogenase family.</text>
</comment>
<evidence type="ECO:0000313" key="11">
    <source>
        <dbReference type="EMBL" id="TKD50370.1"/>
    </source>
</evidence>
<dbReference type="SUPFAM" id="SSF56645">
    <property type="entry name" value="Acyl-CoA dehydrogenase NM domain-like"/>
    <property type="match status" value="1"/>
</dbReference>
<comment type="cofactor">
    <cofactor evidence="1 6">
        <name>FAD</name>
        <dbReference type="ChEBI" id="CHEBI:57692"/>
    </cofactor>
</comment>
<dbReference type="InterPro" id="IPR009075">
    <property type="entry name" value="AcylCo_DH/oxidase_C"/>
</dbReference>
<dbReference type="InterPro" id="IPR006089">
    <property type="entry name" value="Acyl-CoA_DH_CS"/>
</dbReference>
<dbReference type="InterPro" id="IPR006091">
    <property type="entry name" value="Acyl-CoA_Oxase/DH_mid-dom"/>
</dbReference>
<evidence type="ECO:0000256" key="4">
    <source>
        <dbReference type="ARBA" id="ARBA00022827"/>
    </source>
</evidence>
<dbReference type="InterPro" id="IPR013786">
    <property type="entry name" value="AcylCoA_DH/ox_N"/>
</dbReference>
<evidence type="ECO:0000313" key="12">
    <source>
        <dbReference type="Proteomes" id="UP000309138"/>
    </source>
</evidence>
<feature type="domain" description="Acyl-CoA oxidase/dehydrogenase middle" evidence="8">
    <location>
        <begin position="159"/>
        <end position="262"/>
    </location>
</feature>
<dbReference type="InterPro" id="IPR046373">
    <property type="entry name" value="Acyl-CoA_Oxase/DH_mid-dom_sf"/>
</dbReference>
<evidence type="ECO:0000256" key="3">
    <source>
        <dbReference type="ARBA" id="ARBA00022630"/>
    </source>
</evidence>
<name>A0A4U1L2D1_9SPHN</name>
<evidence type="ECO:0000259" key="10">
    <source>
        <dbReference type="Pfam" id="PF12806"/>
    </source>
</evidence>
<dbReference type="Pfam" id="PF02770">
    <property type="entry name" value="Acyl-CoA_dh_M"/>
    <property type="match status" value="1"/>
</dbReference>
<dbReference type="Pfam" id="PF02771">
    <property type="entry name" value="Acyl-CoA_dh_N"/>
    <property type="match status" value="1"/>
</dbReference>
<comment type="caution">
    <text evidence="11">The sequence shown here is derived from an EMBL/GenBank/DDBJ whole genome shotgun (WGS) entry which is preliminary data.</text>
</comment>
<dbReference type="Gene3D" id="1.20.140.10">
    <property type="entry name" value="Butyryl-CoA Dehydrogenase, subunit A, domain 3"/>
    <property type="match status" value="1"/>
</dbReference>
<dbReference type="Proteomes" id="UP000309138">
    <property type="component" value="Unassembled WGS sequence"/>
</dbReference>